<dbReference type="GO" id="GO:0005739">
    <property type="term" value="C:mitochondrion"/>
    <property type="evidence" value="ECO:0007669"/>
    <property type="project" value="GOC"/>
</dbReference>
<evidence type="ECO:0000313" key="2">
    <source>
        <dbReference type="Proteomes" id="UP000437017"/>
    </source>
</evidence>
<protein>
    <submittedName>
        <fullName evidence="1">Uncharacterized protein</fullName>
    </submittedName>
</protein>
<feature type="non-terminal residue" evidence="1">
    <location>
        <position position="1"/>
    </location>
</feature>
<reference evidence="1 2" key="1">
    <citation type="journal article" date="2019" name="PLoS ONE">
        <title>Genomic analyses reveal an absence of contemporary introgressive admixture between fin whales and blue whales, despite known hybrids.</title>
        <authorList>
            <person name="Westbury M.V."/>
            <person name="Petersen B."/>
            <person name="Lorenzen E.D."/>
        </authorList>
    </citation>
    <scope>NUCLEOTIDE SEQUENCE [LARGE SCALE GENOMIC DNA]</scope>
    <source>
        <strain evidence="1">FinWhale-01</strain>
    </source>
</reference>
<dbReference type="GO" id="GO:0016020">
    <property type="term" value="C:membrane"/>
    <property type="evidence" value="ECO:0007669"/>
    <property type="project" value="InterPro"/>
</dbReference>
<dbReference type="GO" id="GO:0015990">
    <property type="term" value="P:electron transport coupled proton transport"/>
    <property type="evidence" value="ECO:0007669"/>
    <property type="project" value="TreeGrafter"/>
</dbReference>
<gene>
    <name evidence="1" type="ORF">E2I00_013576</name>
</gene>
<dbReference type="PANTHER" id="PTHR10422:SF18">
    <property type="entry name" value="CYTOCHROME C OXIDASE SUBUNIT 1"/>
    <property type="match status" value="1"/>
</dbReference>
<dbReference type="GO" id="GO:0020037">
    <property type="term" value="F:heme binding"/>
    <property type="evidence" value="ECO:0007669"/>
    <property type="project" value="InterPro"/>
</dbReference>
<dbReference type="Proteomes" id="UP000437017">
    <property type="component" value="Unassembled WGS sequence"/>
</dbReference>
<dbReference type="Gene3D" id="1.20.210.10">
    <property type="entry name" value="Cytochrome c oxidase-like, subunit I domain"/>
    <property type="match status" value="2"/>
</dbReference>
<dbReference type="PANTHER" id="PTHR10422">
    <property type="entry name" value="CYTOCHROME C OXIDASE SUBUNIT 1"/>
    <property type="match status" value="1"/>
</dbReference>
<dbReference type="GO" id="GO:0006123">
    <property type="term" value="P:mitochondrial electron transport, cytochrome c to oxygen"/>
    <property type="evidence" value="ECO:0007669"/>
    <property type="project" value="TreeGrafter"/>
</dbReference>
<name>A0A643BQ27_BALPH</name>
<dbReference type="AlphaFoldDB" id="A0A643BQ27"/>
<proteinExistence type="predicted"/>
<dbReference type="SUPFAM" id="SSF81442">
    <property type="entry name" value="Cytochrome c oxidase subunit I-like"/>
    <property type="match status" value="1"/>
</dbReference>
<sequence length="237" mass="26467">LTLAQPFYLCSQTADYFQQITKISGLYYLVLELKYYTYYDWKVQKLACLLLLLPVSSIVEAGSGTGGTVYSALAGSLAHAGASVHLTIFSLHLVDVSSILGAEETQSYTNSYFDSVVTLKVQNNLTYHDILFGTKRAFQIYGNSMSHVHWLFRIYLVGPSYVYCRKRLGGLTGIILASSSQDTVFHDTDYAVAHSSITFLAFQGCHDFTPATLMHTQQEIFHSFISLTAVMLIIFKF</sequence>
<evidence type="ECO:0000313" key="1">
    <source>
        <dbReference type="EMBL" id="KAB0390069.1"/>
    </source>
</evidence>
<dbReference type="EMBL" id="SGJD01005996">
    <property type="protein sequence ID" value="KAB0390069.1"/>
    <property type="molecule type" value="Genomic_DNA"/>
</dbReference>
<comment type="caution">
    <text evidence="1">The sequence shown here is derived from an EMBL/GenBank/DDBJ whole genome shotgun (WGS) entry which is preliminary data.</text>
</comment>
<accession>A0A643BQ27</accession>
<dbReference type="InterPro" id="IPR000883">
    <property type="entry name" value="Cyt_C_Oxase_1"/>
</dbReference>
<dbReference type="InterPro" id="IPR036927">
    <property type="entry name" value="Cyt_c_oxase-like_su1_sf"/>
</dbReference>
<keyword evidence="2" id="KW-1185">Reference proteome</keyword>
<dbReference type="GO" id="GO:0004129">
    <property type="term" value="F:cytochrome-c oxidase activity"/>
    <property type="evidence" value="ECO:0007669"/>
    <property type="project" value="InterPro"/>
</dbReference>
<organism evidence="1 2">
    <name type="scientific">Balaenoptera physalus</name>
    <name type="common">Fin whale</name>
    <name type="synonym">Balaena physalus</name>
    <dbReference type="NCBI Taxonomy" id="9770"/>
    <lineage>
        <taxon>Eukaryota</taxon>
        <taxon>Metazoa</taxon>
        <taxon>Chordata</taxon>
        <taxon>Craniata</taxon>
        <taxon>Vertebrata</taxon>
        <taxon>Euteleostomi</taxon>
        <taxon>Mammalia</taxon>
        <taxon>Eutheria</taxon>
        <taxon>Laurasiatheria</taxon>
        <taxon>Artiodactyla</taxon>
        <taxon>Whippomorpha</taxon>
        <taxon>Cetacea</taxon>
        <taxon>Mysticeti</taxon>
        <taxon>Balaenopteridae</taxon>
        <taxon>Balaenoptera</taxon>
    </lineage>
</organism>